<comment type="caution">
    <text evidence="1">The sequence shown here is derived from an EMBL/GenBank/DDBJ whole genome shotgun (WGS) entry which is preliminary data.</text>
</comment>
<organism evidence="1 2">
    <name type="scientific">Sphaerimonospora thailandensis</name>
    <dbReference type="NCBI Taxonomy" id="795644"/>
    <lineage>
        <taxon>Bacteria</taxon>
        <taxon>Bacillati</taxon>
        <taxon>Actinomycetota</taxon>
        <taxon>Actinomycetes</taxon>
        <taxon>Streptosporangiales</taxon>
        <taxon>Streptosporangiaceae</taxon>
        <taxon>Sphaerimonospora</taxon>
    </lineage>
</organism>
<dbReference type="EMBL" id="BOOG01000085">
    <property type="protein sequence ID" value="GIH73364.1"/>
    <property type="molecule type" value="Genomic_DNA"/>
</dbReference>
<evidence type="ECO:0000313" key="2">
    <source>
        <dbReference type="Proteomes" id="UP000610966"/>
    </source>
</evidence>
<proteinExistence type="predicted"/>
<sequence>MAMLVPNPLHRALGDALRTAEPLLQEITSGIDTPFRAFHSGGVWTGPAAQRFDAELAHHRARVRDSTDAIVADLRQALAGTPPEVTDEQARTIRIRYGLA</sequence>
<dbReference type="RefSeq" id="WP_204018993.1">
    <property type="nucleotide sequence ID" value="NZ_BOOG01000085.1"/>
</dbReference>
<reference evidence="1" key="1">
    <citation type="submission" date="2021-01" db="EMBL/GenBank/DDBJ databases">
        <title>Whole genome shotgun sequence of Sphaerimonospora thailandensis NBRC 107569.</title>
        <authorList>
            <person name="Komaki H."/>
            <person name="Tamura T."/>
        </authorList>
    </citation>
    <scope>NUCLEOTIDE SEQUENCE</scope>
    <source>
        <strain evidence="1">NBRC 107569</strain>
    </source>
</reference>
<keyword evidence="2" id="KW-1185">Reference proteome</keyword>
<evidence type="ECO:0000313" key="1">
    <source>
        <dbReference type="EMBL" id="GIH73364.1"/>
    </source>
</evidence>
<gene>
    <name evidence="1" type="ORF">Mth01_56170</name>
</gene>
<dbReference type="Proteomes" id="UP000610966">
    <property type="component" value="Unassembled WGS sequence"/>
</dbReference>
<accession>A0A8J3REH9</accession>
<dbReference type="AlphaFoldDB" id="A0A8J3REH9"/>
<protein>
    <submittedName>
        <fullName evidence="1">Uncharacterized protein</fullName>
    </submittedName>
</protein>
<name>A0A8J3REH9_9ACTN</name>